<keyword evidence="1" id="KW-1133">Transmembrane helix</keyword>
<evidence type="ECO:0000256" key="1">
    <source>
        <dbReference type="SAM" id="Phobius"/>
    </source>
</evidence>
<dbReference type="AlphaFoldDB" id="A0A1A9UHL1"/>
<feature type="transmembrane region" description="Helical" evidence="1">
    <location>
        <begin position="96"/>
        <end position="116"/>
    </location>
</feature>
<reference evidence="2" key="1">
    <citation type="submission" date="2020-05" db="UniProtKB">
        <authorList>
            <consortium name="EnsemblMetazoa"/>
        </authorList>
    </citation>
    <scope>IDENTIFICATION</scope>
    <source>
        <strain evidence="2">TTRI</strain>
    </source>
</reference>
<organism evidence="2 3">
    <name type="scientific">Glossina austeni</name>
    <name type="common">Savannah tsetse fly</name>
    <dbReference type="NCBI Taxonomy" id="7395"/>
    <lineage>
        <taxon>Eukaryota</taxon>
        <taxon>Metazoa</taxon>
        <taxon>Ecdysozoa</taxon>
        <taxon>Arthropoda</taxon>
        <taxon>Hexapoda</taxon>
        <taxon>Insecta</taxon>
        <taxon>Pterygota</taxon>
        <taxon>Neoptera</taxon>
        <taxon>Endopterygota</taxon>
        <taxon>Diptera</taxon>
        <taxon>Brachycera</taxon>
        <taxon>Muscomorpha</taxon>
        <taxon>Hippoboscoidea</taxon>
        <taxon>Glossinidae</taxon>
        <taxon>Glossina</taxon>
    </lineage>
</organism>
<evidence type="ECO:0000313" key="2">
    <source>
        <dbReference type="EnsemblMetazoa" id="GAUT005129-PA"/>
    </source>
</evidence>
<name>A0A1A9UHL1_GLOAU</name>
<evidence type="ECO:0000313" key="3">
    <source>
        <dbReference type="Proteomes" id="UP000078200"/>
    </source>
</evidence>
<keyword evidence="1" id="KW-0472">Membrane</keyword>
<keyword evidence="3" id="KW-1185">Reference proteome</keyword>
<dbReference type="EnsemblMetazoa" id="GAUT005129-RA">
    <property type="protein sequence ID" value="GAUT005129-PA"/>
    <property type="gene ID" value="GAUT005129"/>
</dbReference>
<dbReference type="VEuPathDB" id="VectorBase:GAUT005129"/>
<dbReference type="Proteomes" id="UP000078200">
    <property type="component" value="Unassembled WGS sequence"/>
</dbReference>
<sequence length="159" mass="18678">MHIRLLERQNMRRILIANFLISLRSGDGNLKVYAQKFHVVFARGMRYRIGFPRLAIHRSDMLLPVNFLLEATSTLSIAAAYFLRWLDVLGIVLWETLFPLLMRWFSFSFLLVFIISDVIPGSVRVKEFWPTAITRGILFTLLLFPLKTESHIEDEEFQF</sequence>
<keyword evidence="1" id="KW-0812">Transmembrane</keyword>
<proteinExistence type="predicted"/>
<feature type="transmembrane region" description="Helical" evidence="1">
    <location>
        <begin position="61"/>
        <end position="84"/>
    </location>
</feature>
<accession>A0A1A9UHL1</accession>
<protein>
    <submittedName>
        <fullName evidence="2">Uncharacterized protein</fullName>
    </submittedName>
</protein>